<proteinExistence type="predicted"/>
<dbReference type="InParanoid" id="A0A1E7F4Y2"/>
<dbReference type="AlphaFoldDB" id="A0A1E7F4Y2"/>
<evidence type="ECO:0000313" key="1">
    <source>
        <dbReference type="EMBL" id="OEU13184.1"/>
    </source>
</evidence>
<keyword evidence="2" id="KW-1185">Reference proteome</keyword>
<accession>A0A1E7F4Y2</accession>
<organism evidence="1 2">
    <name type="scientific">Fragilariopsis cylindrus CCMP1102</name>
    <dbReference type="NCBI Taxonomy" id="635003"/>
    <lineage>
        <taxon>Eukaryota</taxon>
        <taxon>Sar</taxon>
        <taxon>Stramenopiles</taxon>
        <taxon>Ochrophyta</taxon>
        <taxon>Bacillariophyta</taxon>
        <taxon>Bacillariophyceae</taxon>
        <taxon>Bacillariophycidae</taxon>
        <taxon>Bacillariales</taxon>
        <taxon>Bacillariaceae</taxon>
        <taxon>Fragilariopsis</taxon>
    </lineage>
</organism>
<protein>
    <submittedName>
        <fullName evidence="1">Uncharacterized protein</fullName>
    </submittedName>
</protein>
<sequence>MVHHSSYEFNRNPETETEYKRLIWWSRRLQKEWREDNPNEVWLPFLLKAERTIYGDIKKLDSGEIQKRNRMVRDKIMLHRFLDLGCGHQGSGECRHIACSFLWEGVQATYAACLEETGDEQEAMSVAMAQFRVLYDSDHYFSWAKTRQFNDQQNIIAFIEEVVRSNGVSTCCMEHVRKTKEWQDNSSECTIRGKAGQPEDKDDVYANIVIRQDDGMKRQKDVLLETELHRISRRPLSAMPLIQGTPFEHYNEPEWYHLYIWYLRLQYDVELNYSLTDSETRIYDTVTTPILTDVELTDYLQQRSDDLDKFEEELIAARKTKSKKSGIMSFFSTASMDQKPLKVDQKPRAVGKYRSFIERYSIKTDTSFDTECTSLNTSLNSSMDDKDE</sequence>
<reference evidence="1 2" key="1">
    <citation type="submission" date="2016-09" db="EMBL/GenBank/DDBJ databases">
        <title>Extensive genetic diversity and differential bi-allelic expression allows diatom success in the polar Southern Ocean.</title>
        <authorList>
            <consortium name="DOE Joint Genome Institute"/>
            <person name="Mock T."/>
            <person name="Otillar R.P."/>
            <person name="Strauss J."/>
            <person name="Dupont C."/>
            <person name="Frickenhaus S."/>
            <person name="Maumus F."/>
            <person name="Mcmullan M."/>
            <person name="Sanges R."/>
            <person name="Schmutz J."/>
            <person name="Toseland A."/>
            <person name="Valas R."/>
            <person name="Veluchamy A."/>
            <person name="Ward B.J."/>
            <person name="Allen A."/>
            <person name="Barry K."/>
            <person name="Falciatore A."/>
            <person name="Ferrante M."/>
            <person name="Fortunato A.E."/>
            <person name="Gloeckner G."/>
            <person name="Gruber A."/>
            <person name="Hipkin R."/>
            <person name="Janech M."/>
            <person name="Kroth P."/>
            <person name="Leese F."/>
            <person name="Lindquist E."/>
            <person name="Lyon B.R."/>
            <person name="Martin J."/>
            <person name="Mayer C."/>
            <person name="Parker M."/>
            <person name="Quesneville H."/>
            <person name="Raymond J."/>
            <person name="Uhlig C."/>
            <person name="Valentin K.U."/>
            <person name="Worden A.Z."/>
            <person name="Armbrust E.V."/>
            <person name="Bowler C."/>
            <person name="Green B."/>
            <person name="Moulton V."/>
            <person name="Van Oosterhout C."/>
            <person name="Grigoriev I."/>
        </authorList>
    </citation>
    <scope>NUCLEOTIDE SEQUENCE [LARGE SCALE GENOMIC DNA]</scope>
    <source>
        <strain evidence="1 2">CCMP1102</strain>
    </source>
</reference>
<name>A0A1E7F4Y2_9STRA</name>
<dbReference type="Proteomes" id="UP000095751">
    <property type="component" value="Unassembled WGS sequence"/>
</dbReference>
<evidence type="ECO:0000313" key="2">
    <source>
        <dbReference type="Proteomes" id="UP000095751"/>
    </source>
</evidence>
<dbReference type="KEGG" id="fcy:FRACYDRAFT_243093"/>
<dbReference type="EMBL" id="KV784362">
    <property type="protein sequence ID" value="OEU13184.1"/>
    <property type="molecule type" value="Genomic_DNA"/>
</dbReference>
<gene>
    <name evidence="1" type="ORF">FRACYDRAFT_243093</name>
</gene>